<name>A0A6P8XUU1_DROAB</name>
<dbReference type="Proteomes" id="UP000515160">
    <property type="component" value="Chromosome 2R"/>
</dbReference>
<protein>
    <submittedName>
        <fullName evidence="4">Endocuticle structural glycoprotein SgAbd-9</fullName>
    </submittedName>
</protein>
<keyword evidence="3" id="KW-1185">Reference proteome</keyword>
<dbReference type="InterPro" id="IPR000618">
    <property type="entry name" value="Insect_cuticle"/>
</dbReference>
<dbReference type="GO" id="GO:0042302">
    <property type="term" value="F:structural constituent of cuticle"/>
    <property type="evidence" value="ECO:0007669"/>
    <property type="project" value="UniProtKB-UniRule"/>
</dbReference>
<reference evidence="4" key="1">
    <citation type="submission" date="2025-08" db="UniProtKB">
        <authorList>
            <consortium name="RefSeq"/>
        </authorList>
    </citation>
    <scope>IDENTIFICATION</scope>
    <source>
        <strain evidence="4">15112-1751.03</strain>
        <tissue evidence="4">Whole Adult</tissue>
    </source>
</reference>
<dbReference type="Pfam" id="PF00379">
    <property type="entry name" value="Chitin_bind_4"/>
    <property type="match status" value="1"/>
</dbReference>
<proteinExistence type="predicted"/>
<dbReference type="PROSITE" id="PS51257">
    <property type="entry name" value="PROKAR_LIPOPROTEIN"/>
    <property type="match status" value="1"/>
</dbReference>
<keyword evidence="2" id="KW-0732">Signal</keyword>
<dbReference type="OrthoDB" id="6352731at2759"/>
<feature type="signal peptide" evidence="2">
    <location>
        <begin position="1"/>
        <end position="37"/>
    </location>
</feature>
<dbReference type="GeneID" id="117575087"/>
<organism evidence="3 4">
    <name type="scientific">Drosophila albomicans</name>
    <name type="common">Fruit fly</name>
    <dbReference type="NCBI Taxonomy" id="7291"/>
    <lineage>
        <taxon>Eukaryota</taxon>
        <taxon>Metazoa</taxon>
        <taxon>Ecdysozoa</taxon>
        <taxon>Arthropoda</taxon>
        <taxon>Hexapoda</taxon>
        <taxon>Insecta</taxon>
        <taxon>Pterygota</taxon>
        <taxon>Neoptera</taxon>
        <taxon>Endopterygota</taxon>
        <taxon>Diptera</taxon>
        <taxon>Brachycera</taxon>
        <taxon>Muscomorpha</taxon>
        <taxon>Ephydroidea</taxon>
        <taxon>Drosophilidae</taxon>
        <taxon>Drosophila</taxon>
    </lineage>
</organism>
<dbReference type="RefSeq" id="XP_034115075.2">
    <property type="nucleotide sequence ID" value="XM_034259184.2"/>
</dbReference>
<keyword evidence="1" id="KW-0193">Cuticle</keyword>
<accession>A0A6P8XUU1</accession>
<evidence type="ECO:0000256" key="1">
    <source>
        <dbReference type="PROSITE-ProRule" id="PRU00497"/>
    </source>
</evidence>
<feature type="chain" id="PRO_5039136844" evidence="2">
    <location>
        <begin position="38"/>
        <end position="138"/>
    </location>
</feature>
<sequence length="138" mass="15458">MLPSQCRLASSARNNMSAAKLILFTALVVFLASSCSGSPLDWFFPKLMNEFYSQEPTKEGYRFKSEDPNGSSREEIGVIMNPDTPEEHLVVMGSYTTYDEKTDTETITMYTADKDGYKPRYMIKNRKLSGGNLKSLAG</sequence>
<dbReference type="PROSITE" id="PS51155">
    <property type="entry name" value="CHIT_BIND_RR_2"/>
    <property type="match status" value="1"/>
</dbReference>
<evidence type="ECO:0000313" key="3">
    <source>
        <dbReference type="Proteomes" id="UP000515160"/>
    </source>
</evidence>
<evidence type="ECO:0000256" key="2">
    <source>
        <dbReference type="SAM" id="SignalP"/>
    </source>
</evidence>
<gene>
    <name evidence="4" type="primary">LOC117575087</name>
</gene>
<evidence type="ECO:0000313" key="4">
    <source>
        <dbReference type="RefSeq" id="XP_034115075.2"/>
    </source>
</evidence>
<dbReference type="AlphaFoldDB" id="A0A6P8XUU1"/>